<dbReference type="PRINTS" id="PR00449">
    <property type="entry name" value="RASTRNSFRMNG"/>
</dbReference>
<reference evidence="3 4" key="1">
    <citation type="journal article" date="2013" name="Genome Biol.">
        <title>Genome of Acanthamoeba castellanii highlights extensive lateral gene transfer and early evolution of tyrosine kinase signaling.</title>
        <authorList>
            <person name="Clarke M."/>
            <person name="Lohan A.J."/>
            <person name="Liu B."/>
            <person name="Lagkouvardos I."/>
            <person name="Roy S."/>
            <person name="Zafar N."/>
            <person name="Bertelli C."/>
            <person name="Schilde C."/>
            <person name="Kianianmomeni A."/>
            <person name="Burglin T.R."/>
            <person name="Frech C."/>
            <person name="Turcotte B."/>
            <person name="Kopec K.O."/>
            <person name="Synnott J.M."/>
            <person name="Choo C."/>
            <person name="Paponov I."/>
            <person name="Finkler A."/>
            <person name="Soon Heng Tan C."/>
            <person name="Hutchins A.P."/>
            <person name="Weinmeier T."/>
            <person name="Rattei T."/>
            <person name="Chu J.S."/>
            <person name="Gimenez G."/>
            <person name="Irimia M."/>
            <person name="Rigden D.J."/>
            <person name="Fitzpatrick D.A."/>
            <person name="Lorenzo-Morales J."/>
            <person name="Bateman A."/>
            <person name="Chiu C.H."/>
            <person name="Tang P."/>
            <person name="Hegemann P."/>
            <person name="Fromm H."/>
            <person name="Raoult D."/>
            <person name="Greub G."/>
            <person name="Miranda-Saavedra D."/>
            <person name="Chen N."/>
            <person name="Nash P."/>
            <person name="Ginger M.L."/>
            <person name="Horn M."/>
            <person name="Schaap P."/>
            <person name="Caler L."/>
            <person name="Loftus B."/>
        </authorList>
    </citation>
    <scope>NUCLEOTIDE SEQUENCE [LARGE SCALE GENOMIC DNA]</scope>
    <source>
        <strain evidence="3 4">Neff</strain>
    </source>
</reference>
<dbReference type="SUPFAM" id="SSF52540">
    <property type="entry name" value="P-loop containing nucleoside triphosphate hydrolases"/>
    <property type="match status" value="1"/>
</dbReference>
<keyword evidence="2" id="KW-0342">GTP-binding</keyword>
<dbReference type="PROSITE" id="PS51419">
    <property type="entry name" value="RAB"/>
    <property type="match status" value="1"/>
</dbReference>
<dbReference type="InterPro" id="IPR005225">
    <property type="entry name" value="Small_GTP-bd"/>
</dbReference>
<protein>
    <submittedName>
        <fullName evidence="3">Rasrelated protein Rap-1b, putative</fullName>
    </submittedName>
</protein>
<sequence length="257" mass="29013">MADGRSMHDYRIVVVGPGGVGKSAMTVRFIQGNFVEKYDPTIEDSYRKGVEVDGQACILDIMDTAGQVSFSPHLATSSDPRSLRVGVICCVCVSQTWGRIQEEFSAYVFPLSLSTTQLFGQWLTSPPRARRLRDQYMKTGQGFLLAYSVTSTESFEAAAALRSHIMRIKEDEPDIPVVLVGNKIDLEEERVVSLEEGRELAKKHRLSHFETSAKTNHNINEVFFCLVREIMQWRGKHMRRSSVVETVKKKKKGCTLY</sequence>
<dbReference type="GO" id="GO:0007165">
    <property type="term" value="P:signal transduction"/>
    <property type="evidence" value="ECO:0007669"/>
    <property type="project" value="InterPro"/>
</dbReference>
<evidence type="ECO:0000256" key="1">
    <source>
        <dbReference type="ARBA" id="ARBA00022741"/>
    </source>
</evidence>
<dbReference type="STRING" id="1257118.L8HC60"/>
<dbReference type="GeneID" id="14923789"/>
<dbReference type="GO" id="GO:0003924">
    <property type="term" value="F:GTPase activity"/>
    <property type="evidence" value="ECO:0007669"/>
    <property type="project" value="InterPro"/>
</dbReference>
<evidence type="ECO:0000313" key="3">
    <source>
        <dbReference type="EMBL" id="ELR22827.1"/>
    </source>
</evidence>
<dbReference type="SMART" id="SM00173">
    <property type="entry name" value="RAS"/>
    <property type="match status" value="1"/>
</dbReference>
<dbReference type="InterPro" id="IPR020849">
    <property type="entry name" value="Small_GTPase_Ras-type"/>
</dbReference>
<dbReference type="CDD" id="cd00876">
    <property type="entry name" value="Ras"/>
    <property type="match status" value="1"/>
</dbReference>
<dbReference type="SMART" id="SM00175">
    <property type="entry name" value="RAB"/>
    <property type="match status" value="1"/>
</dbReference>
<dbReference type="VEuPathDB" id="AmoebaDB:ACA1_396120"/>
<dbReference type="NCBIfam" id="TIGR00231">
    <property type="entry name" value="small_GTP"/>
    <property type="match status" value="1"/>
</dbReference>
<dbReference type="PANTHER" id="PTHR24070">
    <property type="entry name" value="RAS, DI-RAS, AND RHEB FAMILY MEMBERS OF SMALL GTPASE SUPERFAMILY"/>
    <property type="match status" value="1"/>
</dbReference>
<dbReference type="KEGG" id="acan:ACA1_396120"/>
<dbReference type="PROSITE" id="PS51421">
    <property type="entry name" value="RAS"/>
    <property type="match status" value="1"/>
</dbReference>
<keyword evidence="4" id="KW-1185">Reference proteome</keyword>
<dbReference type="Pfam" id="PF00071">
    <property type="entry name" value="Ras"/>
    <property type="match status" value="2"/>
</dbReference>
<dbReference type="AlphaFoldDB" id="L8HC60"/>
<organism evidence="3 4">
    <name type="scientific">Acanthamoeba castellanii (strain ATCC 30010 / Neff)</name>
    <dbReference type="NCBI Taxonomy" id="1257118"/>
    <lineage>
        <taxon>Eukaryota</taxon>
        <taxon>Amoebozoa</taxon>
        <taxon>Discosea</taxon>
        <taxon>Longamoebia</taxon>
        <taxon>Centramoebida</taxon>
        <taxon>Acanthamoebidae</taxon>
        <taxon>Acanthamoeba</taxon>
    </lineage>
</organism>
<gene>
    <name evidence="3" type="ORF">ACA1_396120</name>
</gene>
<dbReference type="EMBL" id="KB007869">
    <property type="protein sequence ID" value="ELR22827.1"/>
    <property type="molecule type" value="Genomic_DNA"/>
</dbReference>
<proteinExistence type="predicted"/>
<accession>L8HC60</accession>
<dbReference type="InterPro" id="IPR027417">
    <property type="entry name" value="P-loop_NTPase"/>
</dbReference>
<dbReference type="Proteomes" id="UP000011083">
    <property type="component" value="Unassembled WGS sequence"/>
</dbReference>
<dbReference type="Gene3D" id="3.40.50.300">
    <property type="entry name" value="P-loop containing nucleotide triphosphate hydrolases"/>
    <property type="match status" value="2"/>
</dbReference>
<evidence type="ECO:0000313" key="4">
    <source>
        <dbReference type="Proteomes" id="UP000011083"/>
    </source>
</evidence>
<name>L8HC60_ACACF</name>
<evidence type="ECO:0000256" key="2">
    <source>
        <dbReference type="ARBA" id="ARBA00023134"/>
    </source>
</evidence>
<dbReference type="InterPro" id="IPR001806">
    <property type="entry name" value="Small_GTPase"/>
</dbReference>
<dbReference type="PROSITE" id="PS51420">
    <property type="entry name" value="RHO"/>
    <property type="match status" value="1"/>
</dbReference>
<dbReference type="GO" id="GO:0005525">
    <property type="term" value="F:GTP binding"/>
    <property type="evidence" value="ECO:0007669"/>
    <property type="project" value="UniProtKB-KW"/>
</dbReference>
<dbReference type="SMART" id="SM00174">
    <property type="entry name" value="RHO"/>
    <property type="match status" value="1"/>
</dbReference>
<keyword evidence="1" id="KW-0547">Nucleotide-binding</keyword>
<dbReference type="RefSeq" id="XP_004351604.1">
    <property type="nucleotide sequence ID" value="XM_004351552.1"/>
</dbReference>
<dbReference type="GO" id="GO:0016020">
    <property type="term" value="C:membrane"/>
    <property type="evidence" value="ECO:0007669"/>
    <property type="project" value="InterPro"/>
</dbReference>